<evidence type="ECO:0000313" key="3">
    <source>
        <dbReference type="Proteomes" id="UP001165263"/>
    </source>
</evidence>
<dbReference type="Pfam" id="PF02770">
    <property type="entry name" value="Acyl-CoA_dh_M"/>
    <property type="match status" value="1"/>
</dbReference>
<dbReference type="Proteomes" id="UP001165263">
    <property type="component" value="Unassembled WGS sequence"/>
</dbReference>
<comment type="caution">
    <text evidence="2">The sequence shown here is derived from an EMBL/GenBank/DDBJ whole genome shotgun (WGS) entry which is preliminary data.</text>
</comment>
<gene>
    <name evidence="2" type="ORF">NX786_01060</name>
</gene>
<accession>A0ABT2BSH2</accession>
<organism evidence="2 3">
    <name type="scientific">Telluria mixta</name>
    <dbReference type="NCBI Taxonomy" id="34071"/>
    <lineage>
        <taxon>Bacteria</taxon>
        <taxon>Pseudomonadati</taxon>
        <taxon>Pseudomonadota</taxon>
        <taxon>Betaproteobacteria</taxon>
        <taxon>Burkholderiales</taxon>
        <taxon>Oxalobacteraceae</taxon>
        <taxon>Telluria group</taxon>
        <taxon>Telluria</taxon>
    </lineage>
</organism>
<feature type="domain" description="Acyl-CoA oxidase/dehydrogenase middle" evidence="1">
    <location>
        <begin position="80"/>
        <end position="158"/>
    </location>
</feature>
<keyword evidence="3" id="KW-1185">Reference proteome</keyword>
<dbReference type="InterPro" id="IPR046373">
    <property type="entry name" value="Acyl-CoA_Oxase/DH_mid-dom_sf"/>
</dbReference>
<dbReference type="InterPro" id="IPR006091">
    <property type="entry name" value="Acyl-CoA_Oxase/DH_mid-dom"/>
</dbReference>
<evidence type="ECO:0000313" key="2">
    <source>
        <dbReference type="EMBL" id="MCS0627932.1"/>
    </source>
</evidence>
<dbReference type="RefSeq" id="WP_259447193.1">
    <property type="nucleotide sequence ID" value="NZ_CP119520.1"/>
</dbReference>
<dbReference type="EMBL" id="JANUHC010000001">
    <property type="protein sequence ID" value="MCS0627932.1"/>
    <property type="molecule type" value="Genomic_DNA"/>
</dbReference>
<reference evidence="2" key="1">
    <citation type="submission" date="2022-08" db="EMBL/GenBank/DDBJ databases">
        <title>Reclassification of Massilia species as members of the genera Telluria, Duganella, Pseudoduganella, Mokoshia gen. nov. and Zemynaea gen. nov. using orthogonal and non-orthogonal genome-based approaches.</title>
        <authorList>
            <person name="Bowman J.P."/>
        </authorList>
    </citation>
    <scope>NUCLEOTIDE SEQUENCE</scope>
    <source>
        <strain evidence="2">LMG 11547</strain>
    </source>
</reference>
<protein>
    <submittedName>
        <fullName evidence="2">Acyl-CoA dehydrogenase family protein</fullName>
    </submittedName>
</protein>
<proteinExistence type="predicted"/>
<dbReference type="InterPro" id="IPR009100">
    <property type="entry name" value="AcylCoA_DH/oxidase_NM_dom_sf"/>
</dbReference>
<evidence type="ECO:0000259" key="1">
    <source>
        <dbReference type="Pfam" id="PF02770"/>
    </source>
</evidence>
<dbReference type="Gene3D" id="2.40.110.10">
    <property type="entry name" value="Butyryl-CoA Dehydrogenase, subunit A, domain 2"/>
    <property type="match status" value="1"/>
</dbReference>
<sequence length="303" mass="33525">MNSILEWCLSEPNEALAIETADEWGYLWRQLVAEWASPIKMAIVGGFKADRLAWAFASGYQAALRSIVQQADTTEILALCVTEESSNRPSDIRTKWREGADGRIVINGVKSWVPLGRICTSFLVVCAKHGTDESARPTLHVIRLSSGTPGVSMDAIPPGRLVPELERGRLQMLDVQTATSSVLDGDGWTSFVKPFRNLEDMYVAAAVLAYLLREGRLREWPSNYIQRVIATLSLLYDLAQDWHDTPMTRVALAGAIDLAHQLIEQSDDLWCVCKPDAATARWARDKGLLSLASVVRGMRTAKA</sequence>
<name>A0ABT2BSH2_9BURK</name>
<dbReference type="SUPFAM" id="SSF56645">
    <property type="entry name" value="Acyl-CoA dehydrogenase NM domain-like"/>
    <property type="match status" value="1"/>
</dbReference>